<keyword evidence="1" id="KW-0812">Transmembrane</keyword>
<evidence type="ECO:0000313" key="2">
    <source>
        <dbReference type="EMBL" id="RPD93474.1"/>
    </source>
</evidence>
<name>A0A3N4NAX3_9GAMM</name>
<evidence type="ECO:0000256" key="1">
    <source>
        <dbReference type="SAM" id="Phobius"/>
    </source>
</evidence>
<dbReference type="Proteomes" id="UP000281332">
    <property type="component" value="Unassembled WGS sequence"/>
</dbReference>
<protein>
    <submittedName>
        <fullName evidence="2">Uncharacterized protein</fullName>
    </submittedName>
</protein>
<keyword evidence="3" id="KW-1185">Reference proteome</keyword>
<organism evidence="2 3">
    <name type="scientific">Candidatus Pantoea deserta</name>
    <dbReference type="NCBI Taxonomy" id="1869313"/>
    <lineage>
        <taxon>Bacteria</taxon>
        <taxon>Pseudomonadati</taxon>
        <taxon>Pseudomonadota</taxon>
        <taxon>Gammaproteobacteria</taxon>
        <taxon>Enterobacterales</taxon>
        <taxon>Erwiniaceae</taxon>
        <taxon>Pantoea</taxon>
    </lineage>
</organism>
<keyword evidence="1" id="KW-0472">Membrane</keyword>
<sequence>MRMFLLNRSWRACLDKAAAYLTPATYFLLRTLVIHPVILGVLLFIWINGGNIGEGLLKGAEQLIRDAPAGQVWICAKNADADVLLSGPDTTLTKCHRQAVPQSVWVDKINRTLVALYNASVQLSLISSVVAWFIRHRASAC</sequence>
<accession>A0A3N4NAX3</accession>
<gene>
    <name evidence="2" type="ORF">BBB56_22135</name>
</gene>
<evidence type="ECO:0000313" key="3">
    <source>
        <dbReference type="Proteomes" id="UP000281332"/>
    </source>
</evidence>
<dbReference type="EMBL" id="RMVG01000028">
    <property type="protein sequence ID" value="RPD93474.1"/>
    <property type="molecule type" value="Genomic_DNA"/>
</dbReference>
<keyword evidence="1" id="KW-1133">Transmembrane helix</keyword>
<dbReference type="AlphaFoldDB" id="A0A3N4NAX3"/>
<reference evidence="2 3" key="1">
    <citation type="submission" date="2018-11" db="EMBL/GenBank/DDBJ databases">
        <title>Whole genome sequencing of Pantoea sp. RIT388.</title>
        <authorList>
            <person name="Gan H.M."/>
            <person name="Hudson A.O."/>
        </authorList>
    </citation>
    <scope>NUCLEOTIDE SEQUENCE [LARGE SCALE GENOMIC DNA]</scope>
    <source>
        <strain evidence="2 3">RIT388</strain>
    </source>
</reference>
<proteinExistence type="predicted"/>
<comment type="caution">
    <text evidence="2">The sequence shown here is derived from an EMBL/GenBank/DDBJ whole genome shotgun (WGS) entry which is preliminary data.</text>
</comment>
<feature type="transmembrane region" description="Helical" evidence="1">
    <location>
        <begin position="114"/>
        <end position="134"/>
    </location>
</feature>
<feature type="transmembrane region" description="Helical" evidence="1">
    <location>
        <begin position="20"/>
        <end position="47"/>
    </location>
</feature>